<name>A0A291IRE4_9MOLU</name>
<evidence type="ECO:0000313" key="2">
    <source>
        <dbReference type="Proteomes" id="UP000232227"/>
    </source>
</evidence>
<evidence type="ECO:0000313" key="1">
    <source>
        <dbReference type="EMBL" id="ATG97330.1"/>
    </source>
</evidence>
<organism evidence="1 2">
    <name type="scientific">Mesoplasma lactucae ATCC 49193</name>
    <dbReference type="NCBI Taxonomy" id="81460"/>
    <lineage>
        <taxon>Bacteria</taxon>
        <taxon>Bacillati</taxon>
        <taxon>Mycoplasmatota</taxon>
        <taxon>Mollicutes</taxon>
        <taxon>Entomoplasmatales</taxon>
        <taxon>Entomoplasmataceae</taxon>
        <taxon>Mesoplasma</taxon>
    </lineage>
</organism>
<dbReference type="AlphaFoldDB" id="A0A291IRE4"/>
<dbReference type="NCBIfam" id="NF045846">
    <property type="entry name" value="MSC0882_dom"/>
    <property type="match status" value="1"/>
</dbReference>
<dbReference type="RefSeq" id="WP_096862618.1">
    <property type="nucleotide sequence ID" value="NZ_CP023668.1"/>
</dbReference>
<proteinExistence type="predicted"/>
<sequence>MDFENQNHINFGQNQNFDQLKQEHNQIKPNFTKTQLDSVELPDWVAKDIRQEKYRIFFLSLVSGVLFLISLFFVLAYFIPTATTSKTTGETTKWSIPTNWIPHPAFTIIICVLTALVFTLAIVHYIHLINSVKSYKGDLLMNNNTMPYFIIQDYRSLVARVVYTNWICCSIYLVTGITIGVFWILKAAHVNHGNSFNTELIILYVILGVTFAIHMISLIAIKLRKGNLCAHANGSIVSLEDEKLISKSANKKCLVIFLVVAAILLFAIFIPYVIIRKSQGKKIFSNK</sequence>
<reference evidence="1 2" key="1">
    <citation type="submission" date="2017-09" db="EMBL/GenBank/DDBJ databases">
        <title>SPAdes assembly of the Mesoplasma lactucae genome.</title>
        <authorList>
            <person name="Knight T.F."/>
            <person name="Rubinstein R."/>
            <person name="Citino T."/>
        </authorList>
    </citation>
    <scope>NUCLEOTIDE SEQUENCE [LARGE SCALE GENOMIC DNA]</scope>
    <source>
        <strain evidence="1 2">831-C4</strain>
    </source>
</reference>
<accession>A0A291IRE4</accession>
<dbReference type="Proteomes" id="UP000232227">
    <property type="component" value="Chromosome"/>
</dbReference>
<keyword evidence="2" id="KW-1185">Reference proteome</keyword>
<dbReference type="InterPro" id="IPR059214">
    <property type="entry name" value="MSC_0882-like"/>
</dbReference>
<dbReference type="OrthoDB" id="387367at2"/>
<protein>
    <submittedName>
        <fullName evidence="1">Uncharacterized protein</fullName>
    </submittedName>
</protein>
<gene>
    <name evidence="1" type="ORF">CP520_00975</name>
</gene>
<dbReference type="KEGG" id="mlac:CP520_00975"/>
<dbReference type="EMBL" id="CP023668">
    <property type="protein sequence ID" value="ATG97330.1"/>
    <property type="molecule type" value="Genomic_DNA"/>
</dbReference>